<reference evidence="2" key="2">
    <citation type="submission" date="2021-10" db="EMBL/GenBank/DDBJ databases">
        <title>Phylogenomics reveals ancestral predisposition of the termite-cultivated fungus Termitomyces towards a domesticated lifestyle.</title>
        <authorList>
            <person name="Auxier B."/>
            <person name="Grum-Grzhimaylo A."/>
            <person name="Cardenas M.E."/>
            <person name="Lodge J.D."/>
            <person name="Laessoe T."/>
            <person name="Pedersen O."/>
            <person name="Smith M.E."/>
            <person name="Kuyper T.W."/>
            <person name="Franco-Molano E.A."/>
            <person name="Baroni T.J."/>
            <person name="Aanen D.K."/>
        </authorList>
    </citation>
    <scope>NUCLEOTIDE SEQUENCE</scope>
    <source>
        <strain evidence="2">D49</strain>
    </source>
</reference>
<evidence type="ECO:0000313" key="3">
    <source>
        <dbReference type="Proteomes" id="UP000717328"/>
    </source>
</evidence>
<dbReference type="Proteomes" id="UP000717328">
    <property type="component" value="Unassembled WGS sequence"/>
</dbReference>
<keyword evidence="3" id="KW-1185">Reference proteome</keyword>
<evidence type="ECO:0000313" key="2">
    <source>
        <dbReference type="EMBL" id="KAG5636812.1"/>
    </source>
</evidence>
<organism evidence="2 3">
    <name type="scientific">Sphagnurus paluster</name>
    <dbReference type="NCBI Taxonomy" id="117069"/>
    <lineage>
        <taxon>Eukaryota</taxon>
        <taxon>Fungi</taxon>
        <taxon>Dikarya</taxon>
        <taxon>Basidiomycota</taxon>
        <taxon>Agaricomycotina</taxon>
        <taxon>Agaricomycetes</taxon>
        <taxon>Agaricomycetidae</taxon>
        <taxon>Agaricales</taxon>
        <taxon>Tricholomatineae</taxon>
        <taxon>Lyophyllaceae</taxon>
        <taxon>Sphagnurus</taxon>
    </lineage>
</organism>
<name>A0A9P7FQS2_9AGAR</name>
<dbReference type="AlphaFoldDB" id="A0A9P7FQS2"/>
<evidence type="ECO:0000256" key="1">
    <source>
        <dbReference type="SAM" id="MobiDB-lite"/>
    </source>
</evidence>
<reference evidence="2" key="1">
    <citation type="submission" date="2021-02" db="EMBL/GenBank/DDBJ databases">
        <authorList>
            <person name="Nieuwenhuis M."/>
            <person name="Van De Peppel L.J.J."/>
        </authorList>
    </citation>
    <scope>NUCLEOTIDE SEQUENCE</scope>
    <source>
        <strain evidence="2">D49</strain>
    </source>
</reference>
<gene>
    <name evidence="2" type="ORF">H0H81_006757</name>
</gene>
<dbReference type="EMBL" id="JABCKI010005890">
    <property type="protein sequence ID" value="KAG5636812.1"/>
    <property type="molecule type" value="Genomic_DNA"/>
</dbReference>
<protein>
    <submittedName>
        <fullName evidence="2">Uncharacterized protein</fullName>
    </submittedName>
</protein>
<proteinExistence type="predicted"/>
<comment type="caution">
    <text evidence="2">The sequence shown here is derived from an EMBL/GenBank/DDBJ whole genome shotgun (WGS) entry which is preliminary data.</text>
</comment>
<sequence>MPLNLPPPSSCPRSLHRPYHPQAELYTLVEGGANSSPDPAKAPFFGARLTLSPFATALRKNAREWRTGEDLEKESRSEGTDDGADLRQEKLAYLDDAFVSLPSPLQVLPTPLTLVFIPILIPVRLIPEVQNPPRQAP</sequence>
<accession>A0A9P7FQS2</accession>
<feature type="region of interest" description="Disordered" evidence="1">
    <location>
        <begin position="62"/>
        <end position="84"/>
    </location>
</feature>